<accession>A0A179DFW1</accession>
<evidence type="ECO:0000259" key="6">
    <source>
        <dbReference type="Pfam" id="PF13229"/>
    </source>
</evidence>
<evidence type="ECO:0000256" key="5">
    <source>
        <dbReference type="SAM" id="SignalP"/>
    </source>
</evidence>
<gene>
    <name evidence="7" type="ORF">A5893_09560</name>
</gene>
<protein>
    <recommendedName>
        <fullName evidence="6">Right handed beta helix domain-containing protein</fullName>
    </recommendedName>
</protein>
<dbReference type="InterPro" id="IPR052052">
    <property type="entry name" value="Polysaccharide_Lyase_9"/>
</dbReference>
<dbReference type="GO" id="GO:0016837">
    <property type="term" value="F:carbon-oxygen lyase activity, acting on polysaccharides"/>
    <property type="evidence" value="ECO:0007669"/>
    <property type="project" value="TreeGrafter"/>
</dbReference>
<dbReference type="Gene3D" id="2.160.20.10">
    <property type="entry name" value="Single-stranded right-handed beta-helix, Pectin lyase-like"/>
    <property type="match status" value="1"/>
</dbReference>
<dbReference type="STRING" id="1826909.A5893_09560"/>
<comment type="caution">
    <text evidence="7">The sequence shown here is derived from an EMBL/GenBank/DDBJ whole genome shotgun (WGS) entry which is preliminary data.</text>
</comment>
<feature type="region of interest" description="Disordered" evidence="4">
    <location>
        <begin position="423"/>
        <end position="450"/>
    </location>
</feature>
<dbReference type="AlphaFoldDB" id="A0A179DFW1"/>
<evidence type="ECO:0000313" key="8">
    <source>
        <dbReference type="Proteomes" id="UP000078459"/>
    </source>
</evidence>
<organism evidence="7 8">
    <name type="scientific">Pedobacter psychrophilus</name>
    <dbReference type="NCBI Taxonomy" id="1826909"/>
    <lineage>
        <taxon>Bacteria</taxon>
        <taxon>Pseudomonadati</taxon>
        <taxon>Bacteroidota</taxon>
        <taxon>Sphingobacteriia</taxon>
        <taxon>Sphingobacteriales</taxon>
        <taxon>Sphingobacteriaceae</taxon>
        <taxon>Pedobacter</taxon>
    </lineage>
</organism>
<keyword evidence="3 5" id="KW-0732">Signal</keyword>
<dbReference type="InterPro" id="IPR039448">
    <property type="entry name" value="Beta_helix"/>
</dbReference>
<reference evidence="7 8" key="1">
    <citation type="submission" date="2016-04" db="EMBL/GenBank/DDBJ databases">
        <authorList>
            <person name="Evans L.H."/>
            <person name="Alamgir A."/>
            <person name="Owens N."/>
            <person name="Weber N.D."/>
            <person name="Virtaneva K."/>
            <person name="Barbian K."/>
            <person name="Babar A."/>
            <person name="Rosenke K."/>
        </authorList>
    </citation>
    <scope>NUCLEOTIDE SEQUENCE [LARGE SCALE GENOMIC DNA]</scope>
    <source>
        <strain evidence="7 8">CCM 8644</strain>
    </source>
</reference>
<proteinExistence type="predicted"/>
<feature type="signal peptide" evidence="5">
    <location>
        <begin position="1"/>
        <end position="19"/>
    </location>
</feature>
<evidence type="ECO:0000256" key="4">
    <source>
        <dbReference type="SAM" id="MobiDB-lite"/>
    </source>
</evidence>
<feature type="compositionally biased region" description="Basic and acidic residues" evidence="4">
    <location>
        <begin position="433"/>
        <end position="450"/>
    </location>
</feature>
<dbReference type="GO" id="GO:0005576">
    <property type="term" value="C:extracellular region"/>
    <property type="evidence" value="ECO:0007669"/>
    <property type="project" value="UniProtKB-SubCell"/>
</dbReference>
<reference evidence="7 8" key="2">
    <citation type="submission" date="2016-06" db="EMBL/GenBank/DDBJ databases">
        <title>Pedobacter psychrophilus sp. nov., isolated from Antarctic fragmentary rock.</title>
        <authorList>
            <person name="Svec P."/>
        </authorList>
    </citation>
    <scope>NUCLEOTIDE SEQUENCE [LARGE SCALE GENOMIC DNA]</scope>
    <source>
        <strain evidence="7 8">CCM 8644</strain>
    </source>
</reference>
<comment type="subcellular location">
    <subcellularLocation>
        <location evidence="1">Secreted</location>
    </subcellularLocation>
</comment>
<dbReference type="InterPro" id="IPR011050">
    <property type="entry name" value="Pectin_lyase_fold/virulence"/>
</dbReference>
<name>A0A179DFW1_9SPHI</name>
<dbReference type="PANTHER" id="PTHR40088:SF2">
    <property type="entry name" value="SECRETED SUGAR HYDROLASE"/>
    <property type="match status" value="1"/>
</dbReference>
<evidence type="ECO:0000256" key="3">
    <source>
        <dbReference type="ARBA" id="ARBA00022729"/>
    </source>
</evidence>
<sequence>MRNTVLFILSLSLSSSAIAKNIYVSVNGNDKNSGESEKSALESLQKAADIAKPGDVVLIGGGSYSNSNTQDNGAVLSVTTSGTPDAWIIFKALPDCKPTINPIGWAGIQISASYIKVEGISIIGQNDGLTLLDALADAKNSIPNPKYNTNGIIVEGRRVKEKPHHVIISNCEIGKCPGGGITILEADYVTVEDCEVYNNAWYMRYAGSGITTLNNWAFDDAPGYHIVIQRNYVWNNKTLVPWERTGKLSDGNGILLDVTDQKRGGATNPNADAVIEEIKSVIEPAKIKVSLRPEWKGRALIANNISAYNGGSGIHTFRTKHVDIINNTTYWNGQTVGYQELFPNNCEDITILNNIIVPRPNGKVTSDSKNTNIKWDYNVYPNKQEVFSGENDLMINPEFVKVDNDLRKADFRLKKGSKIINSGTNDIPVKTDLLNKKRSESKPDRGAFEQ</sequence>
<dbReference type="InterPro" id="IPR012334">
    <property type="entry name" value="Pectin_lyas_fold"/>
</dbReference>
<dbReference type="EMBL" id="LWHJ01000027">
    <property type="protein sequence ID" value="OAQ39945.1"/>
    <property type="molecule type" value="Genomic_DNA"/>
</dbReference>
<evidence type="ECO:0000256" key="1">
    <source>
        <dbReference type="ARBA" id="ARBA00004613"/>
    </source>
</evidence>
<dbReference type="InterPro" id="IPR006626">
    <property type="entry name" value="PbH1"/>
</dbReference>
<dbReference type="SMART" id="SM00710">
    <property type="entry name" value="PbH1"/>
    <property type="match status" value="5"/>
</dbReference>
<keyword evidence="2" id="KW-0964">Secreted</keyword>
<dbReference type="SUPFAM" id="SSF51126">
    <property type="entry name" value="Pectin lyase-like"/>
    <property type="match status" value="1"/>
</dbReference>
<dbReference type="Proteomes" id="UP000078459">
    <property type="component" value="Unassembled WGS sequence"/>
</dbReference>
<dbReference type="Pfam" id="PF13229">
    <property type="entry name" value="Beta_helix"/>
    <property type="match status" value="1"/>
</dbReference>
<evidence type="ECO:0000256" key="2">
    <source>
        <dbReference type="ARBA" id="ARBA00022525"/>
    </source>
</evidence>
<evidence type="ECO:0000313" key="7">
    <source>
        <dbReference type="EMBL" id="OAQ39945.1"/>
    </source>
</evidence>
<keyword evidence="8" id="KW-1185">Reference proteome</keyword>
<feature type="chain" id="PRO_5008100526" description="Right handed beta helix domain-containing protein" evidence="5">
    <location>
        <begin position="20"/>
        <end position="450"/>
    </location>
</feature>
<feature type="domain" description="Right handed beta helix" evidence="6">
    <location>
        <begin position="107"/>
        <end position="237"/>
    </location>
</feature>
<dbReference type="PANTHER" id="PTHR40088">
    <property type="entry name" value="PECTATE LYASE (EUROFUNG)"/>
    <property type="match status" value="1"/>
</dbReference>